<accession>A0ABW3TKX0</accession>
<dbReference type="SUPFAM" id="SSF103473">
    <property type="entry name" value="MFS general substrate transporter"/>
    <property type="match status" value="1"/>
</dbReference>
<evidence type="ECO:0000256" key="1">
    <source>
        <dbReference type="ARBA" id="ARBA00004651"/>
    </source>
</evidence>
<feature type="transmembrane region" description="Helical" evidence="7">
    <location>
        <begin position="286"/>
        <end position="305"/>
    </location>
</feature>
<keyword evidence="10" id="KW-1185">Reference proteome</keyword>
<evidence type="ECO:0000256" key="5">
    <source>
        <dbReference type="ARBA" id="ARBA00022989"/>
    </source>
</evidence>
<reference evidence="10" key="1">
    <citation type="journal article" date="2019" name="Int. J. Syst. Evol. Microbiol.">
        <title>The Global Catalogue of Microorganisms (GCM) 10K type strain sequencing project: providing services to taxonomists for standard genome sequencing and annotation.</title>
        <authorList>
            <consortium name="The Broad Institute Genomics Platform"/>
            <consortium name="The Broad Institute Genome Sequencing Center for Infectious Disease"/>
            <person name="Wu L."/>
            <person name="Ma J."/>
        </authorList>
    </citation>
    <scope>NUCLEOTIDE SEQUENCE [LARGE SCALE GENOMIC DNA]</scope>
    <source>
        <strain evidence="10">CCUG 50213</strain>
    </source>
</reference>
<protein>
    <submittedName>
        <fullName evidence="9">MFS transporter</fullName>
    </submittedName>
</protein>
<dbReference type="CDD" id="cd17369">
    <property type="entry name" value="MFS_ShiA_like"/>
    <property type="match status" value="1"/>
</dbReference>
<dbReference type="Gene3D" id="1.20.1250.20">
    <property type="entry name" value="MFS general substrate transporter like domains"/>
    <property type="match status" value="2"/>
</dbReference>
<evidence type="ECO:0000313" key="10">
    <source>
        <dbReference type="Proteomes" id="UP001597181"/>
    </source>
</evidence>
<feature type="transmembrane region" description="Helical" evidence="7">
    <location>
        <begin position="162"/>
        <end position="185"/>
    </location>
</feature>
<comment type="caution">
    <text evidence="9">The sequence shown here is derived from an EMBL/GenBank/DDBJ whole genome shotgun (WGS) entry which is preliminary data.</text>
</comment>
<feature type="transmembrane region" description="Helical" evidence="7">
    <location>
        <begin position="342"/>
        <end position="367"/>
    </location>
</feature>
<feature type="transmembrane region" description="Helical" evidence="7">
    <location>
        <begin position="24"/>
        <end position="50"/>
    </location>
</feature>
<evidence type="ECO:0000259" key="8">
    <source>
        <dbReference type="PROSITE" id="PS50850"/>
    </source>
</evidence>
<dbReference type="PANTHER" id="PTHR43045:SF1">
    <property type="entry name" value="SHIKIMATE TRANSPORTER"/>
    <property type="match status" value="1"/>
</dbReference>
<feature type="transmembrane region" description="Helical" evidence="7">
    <location>
        <begin position="317"/>
        <end position="336"/>
    </location>
</feature>
<feature type="transmembrane region" description="Helical" evidence="7">
    <location>
        <begin position="251"/>
        <end position="274"/>
    </location>
</feature>
<dbReference type="InterPro" id="IPR011701">
    <property type="entry name" value="MFS"/>
</dbReference>
<dbReference type="InterPro" id="IPR036259">
    <property type="entry name" value="MFS_trans_sf"/>
</dbReference>
<dbReference type="PROSITE" id="PS50850">
    <property type="entry name" value="MFS"/>
    <property type="match status" value="1"/>
</dbReference>
<feature type="transmembrane region" description="Helical" evidence="7">
    <location>
        <begin position="379"/>
        <end position="399"/>
    </location>
</feature>
<feature type="domain" description="Major facilitator superfamily (MFS) profile" evidence="8">
    <location>
        <begin position="24"/>
        <end position="434"/>
    </location>
</feature>
<keyword evidence="6 7" id="KW-0472">Membrane</keyword>
<feature type="transmembrane region" description="Helical" evidence="7">
    <location>
        <begin position="97"/>
        <end position="115"/>
    </location>
</feature>
<keyword evidence="5 7" id="KW-1133">Transmembrane helix</keyword>
<name>A0ABW3TKX0_9MICO</name>
<dbReference type="InterPro" id="IPR020846">
    <property type="entry name" value="MFS_dom"/>
</dbReference>
<evidence type="ECO:0000256" key="7">
    <source>
        <dbReference type="SAM" id="Phobius"/>
    </source>
</evidence>
<feature type="transmembrane region" description="Helical" evidence="7">
    <location>
        <begin position="197"/>
        <end position="218"/>
    </location>
</feature>
<evidence type="ECO:0000313" key="9">
    <source>
        <dbReference type="EMBL" id="MFD1201255.1"/>
    </source>
</evidence>
<sequence length="450" mass="48211">MTAQLATDEAVPNGRLDQSKMRKIATASVIGTTVEWYDLFLFGTASALVFNQVFFPDLPPAVGTILSFLTFAAAYVARTLGAILFGHFGDRLGRKSMLLVSLLTMGAATLAIGLVPDYNTIGLAAPFILLTLRIIQGLALGGEWGGAVLMTVEHAPENKRGWYGSLVQVGVPFGTLLANVAFLIVTASVSQEALISWGWRVPFIASILLVAVGIYIRLNIEETPSFQQVREQGAKAKLPFAYLMKHYWKQVVLGGIATLSTGSTFTLMVASGMNYGTSEKGFSANLMLWVVLVACLLGLFLIPFFGKLSDKYGRKPIIAAGIAAEALLAFPFFWLINTGNTAAVFLAYGLMMIAFSANYGPIATFLAELFGSKVRYSGLSIAYMLSGLLGSAITPAVTVWLLDVTGQSDSIAWYIAAAAALSFVALFLLNDNHKRDIDRVGATTAISVDH</sequence>
<proteinExistence type="predicted"/>
<dbReference type="RefSeq" id="WP_343957289.1">
    <property type="nucleotide sequence ID" value="NZ_BAAAKZ010000001.1"/>
</dbReference>
<dbReference type="PANTHER" id="PTHR43045">
    <property type="entry name" value="SHIKIMATE TRANSPORTER"/>
    <property type="match status" value="1"/>
</dbReference>
<feature type="transmembrane region" description="Helical" evidence="7">
    <location>
        <begin position="62"/>
        <end position="85"/>
    </location>
</feature>
<feature type="transmembrane region" description="Helical" evidence="7">
    <location>
        <begin position="121"/>
        <end position="141"/>
    </location>
</feature>
<keyword evidence="4 7" id="KW-0812">Transmembrane</keyword>
<dbReference type="Pfam" id="PF07690">
    <property type="entry name" value="MFS_1"/>
    <property type="match status" value="1"/>
</dbReference>
<organism evidence="9 10">
    <name type="scientific">Leucobacter albus</name>
    <dbReference type="NCBI Taxonomy" id="272210"/>
    <lineage>
        <taxon>Bacteria</taxon>
        <taxon>Bacillati</taxon>
        <taxon>Actinomycetota</taxon>
        <taxon>Actinomycetes</taxon>
        <taxon>Micrococcales</taxon>
        <taxon>Microbacteriaceae</taxon>
        <taxon>Leucobacter</taxon>
    </lineage>
</organism>
<evidence type="ECO:0000256" key="6">
    <source>
        <dbReference type="ARBA" id="ARBA00023136"/>
    </source>
</evidence>
<evidence type="ECO:0000256" key="4">
    <source>
        <dbReference type="ARBA" id="ARBA00022692"/>
    </source>
</evidence>
<feature type="transmembrane region" description="Helical" evidence="7">
    <location>
        <begin position="411"/>
        <end position="429"/>
    </location>
</feature>
<dbReference type="Proteomes" id="UP001597181">
    <property type="component" value="Unassembled WGS sequence"/>
</dbReference>
<comment type="subcellular location">
    <subcellularLocation>
        <location evidence="1">Cell membrane</location>
        <topology evidence="1">Multi-pass membrane protein</topology>
    </subcellularLocation>
</comment>
<keyword evidence="2" id="KW-0813">Transport</keyword>
<keyword evidence="3" id="KW-1003">Cell membrane</keyword>
<gene>
    <name evidence="9" type="ORF">ACFQ3U_05040</name>
</gene>
<evidence type="ECO:0000256" key="3">
    <source>
        <dbReference type="ARBA" id="ARBA00022475"/>
    </source>
</evidence>
<evidence type="ECO:0000256" key="2">
    <source>
        <dbReference type="ARBA" id="ARBA00022448"/>
    </source>
</evidence>
<dbReference type="EMBL" id="JBHTLY010000002">
    <property type="protein sequence ID" value="MFD1201255.1"/>
    <property type="molecule type" value="Genomic_DNA"/>
</dbReference>